<protein>
    <submittedName>
        <fullName evidence="2">Uncharacterized protein</fullName>
    </submittedName>
</protein>
<comment type="caution">
    <text evidence="2">The sequence shown here is derived from an EMBL/GenBank/DDBJ whole genome shotgun (WGS) entry which is preliminary data.</text>
</comment>
<evidence type="ECO:0000256" key="1">
    <source>
        <dbReference type="SAM" id="SignalP"/>
    </source>
</evidence>
<organism evidence="2 3">
    <name type="scientific">Macrococcoides bohemicum</name>
    <dbReference type="NCBI Taxonomy" id="1903056"/>
    <lineage>
        <taxon>Bacteria</taxon>
        <taxon>Bacillati</taxon>
        <taxon>Bacillota</taxon>
        <taxon>Bacilli</taxon>
        <taxon>Bacillales</taxon>
        <taxon>Staphylococcaceae</taxon>
        <taxon>Macrococcoides</taxon>
    </lineage>
</organism>
<dbReference type="EMBL" id="PZJG01000003">
    <property type="protein sequence ID" value="RAK49324.1"/>
    <property type="molecule type" value="Genomic_DNA"/>
</dbReference>
<feature type="chain" id="PRO_5016383532" evidence="1">
    <location>
        <begin position="24"/>
        <end position="355"/>
    </location>
</feature>
<proteinExistence type="predicted"/>
<name>A0A328A646_9STAP</name>
<dbReference type="RefSeq" id="WP_111745379.1">
    <property type="nucleotide sequence ID" value="NZ_JBHSQY010000002.1"/>
</dbReference>
<sequence>MKKALLSALLLAGLVGQVNIADAQGEVKPCYTASKVQVKAPNMLDSKTINAIKSGQYSFGSIKLDMTYSAVKKALGKPKMEMIQQDQFGKMVTLKYNHLTLSLFSNDRYAKPDTIKVIGITYDFPKYNRFDIKLLQSKYGKPEDITTGANDKDVNYNNYNLKYKKSGKSWLLSSMDLMTKHEPVIDETTMAKNHKKTKIAHTGEYTITNSDIKNMAKGTFALKGAKLNMTATAATKAIGQALEDRTIMTPNGTDVFQEYAFGSVHVRYQSKDCASSPVLKQMIFDYDKRGLTFSKIESLVGKADQTVDGKVDTTYVGNKEIKVKTRTNTYGHLIAKGEYYKGAWRVTEVQYKYIK</sequence>
<dbReference type="AlphaFoldDB" id="A0A328A646"/>
<accession>A0A328A646</accession>
<evidence type="ECO:0000313" key="2">
    <source>
        <dbReference type="EMBL" id="RAK49324.1"/>
    </source>
</evidence>
<keyword evidence="1" id="KW-0732">Signal</keyword>
<gene>
    <name evidence="2" type="ORF">BHX94_05790</name>
</gene>
<evidence type="ECO:0000313" key="3">
    <source>
        <dbReference type="Proteomes" id="UP000249579"/>
    </source>
</evidence>
<dbReference type="Proteomes" id="UP000249579">
    <property type="component" value="Unassembled WGS sequence"/>
</dbReference>
<reference evidence="2 3" key="1">
    <citation type="journal article" date="2018" name="Front. Microbiol.">
        <title>Description and Comparative Genomics of Macrococcus caseolyticus subsp. hominis subsp. nov., Macrococcus goetzii sp. nov., Macrococcus epidermidis sp. nov., and Macrococcus bohemicus sp. nov., Novel Macrococci From Human Clinical Material With Virulence Potential and Suspected Uptake of Foreign DNA by Natural Transformation.</title>
        <authorList>
            <person name="Maslanova I."/>
            <person name="Wertheimer Z."/>
            <person name="Sedlacek I."/>
            <person name="Svec P."/>
            <person name="Indrakova A."/>
            <person name="Kovarovic V."/>
            <person name="Schumann P."/>
            <person name="Sproer C."/>
            <person name="Kralova S."/>
            <person name="Sedo O."/>
            <person name="Kristofova L."/>
            <person name="Vrbovska V."/>
            <person name="Fuzik T."/>
            <person name="Petras P."/>
            <person name="Zdrahal Z."/>
            <person name="Ruzickova V."/>
            <person name="Doskar J."/>
            <person name="Pantucek R."/>
        </authorList>
    </citation>
    <scope>NUCLEOTIDE SEQUENCE [LARGE SCALE GENOMIC DNA]</scope>
    <source>
        <strain evidence="2 3">03/115</strain>
    </source>
</reference>
<feature type="signal peptide" evidence="1">
    <location>
        <begin position="1"/>
        <end position="23"/>
    </location>
</feature>